<dbReference type="InterPro" id="IPR025662">
    <property type="entry name" value="Sigma_54_int_dom_ATP-bd_1"/>
</dbReference>
<feature type="domain" description="Sigma-54 factor interaction" evidence="6">
    <location>
        <begin position="234"/>
        <end position="464"/>
    </location>
</feature>
<dbReference type="InterPro" id="IPR003593">
    <property type="entry name" value="AAA+_ATPase"/>
</dbReference>
<keyword evidence="9" id="KW-1185">Reference proteome</keyword>
<dbReference type="RefSeq" id="WP_380163587.1">
    <property type="nucleotide sequence ID" value="NZ_JBHTNU010000004.1"/>
</dbReference>
<dbReference type="Proteomes" id="UP001597282">
    <property type="component" value="Unassembled WGS sequence"/>
</dbReference>
<dbReference type="Pfam" id="PF25601">
    <property type="entry name" value="AAA_lid_14"/>
    <property type="match status" value="1"/>
</dbReference>
<dbReference type="Gene3D" id="3.40.50.300">
    <property type="entry name" value="P-loop containing nucleotide triphosphate hydrolases"/>
    <property type="match status" value="1"/>
</dbReference>
<dbReference type="Gene3D" id="1.10.10.60">
    <property type="entry name" value="Homeodomain-like"/>
    <property type="match status" value="1"/>
</dbReference>
<feature type="domain" description="PAS" evidence="7">
    <location>
        <begin position="91"/>
        <end position="145"/>
    </location>
</feature>
<dbReference type="PROSITE" id="PS00688">
    <property type="entry name" value="SIGMA54_INTERACT_3"/>
    <property type="match status" value="1"/>
</dbReference>
<dbReference type="PRINTS" id="PR01590">
    <property type="entry name" value="HTHFIS"/>
</dbReference>
<evidence type="ECO:0000256" key="1">
    <source>
        <dbReference type="ARBA" id="ARBA00022741"/>
    </source>
</evidence>
<dbReference type="InterPro" id="IPR027417">
    <property type="entry name" value="P-loop_NTPase"/>
</dbReference>
<feature type="compositionally biased region" description="Low complexity" evidence="5">
    <location>
        <begin position="486"/>
        <end position="496"/>
    </location>
</feature>
<name>A0ABW4C8K2_9BACL</name>
<reference evidence="9" key="1">
    <citation type="journal article" date="2019" name="Int. J. Syst. Evol. Microbiol.">
        <title>The Global Catalogue of Microorganisms (GCM) 10K type strain sequencing project: providing services to taxonomists for standard genome sequencing and annotation.</title>
        <authorList>
            <consortium name="The Broad Institute Genomics Platform"/>
            <consortium name="The Broad Institute Genome Sequencing Center for Infectious Disease"/>
            <person name="Wu L."/>
            <person name="Ma J."/>
        </authorList>
    </citation>
    <scope>NUCLEOTIDE SEQUENCE [LARGE SCALE GENOMIC DNA]</scope>
    <source>
        <strain evidence="9">S1</strain>
    </source>
</reference>
<organism evidence="8 9">
    <name type="scientific">Kroppenstedtia sanguinis</name>
    <dbReference type="NCBI Taxonomy" id="1380684"/>
    <lineage>
        <taxon>Bacteria</taxon>
        <taxon>Bacillati</taxon>
        <taxon>Bacillota</taxon>
        <taxon>Bacilli</taxon>
        <taxon>Bacillales</taxon>
        <taxon>Thermoactinomycetaceae</taxon>
        <taxon>Kroppenstedtia</taxon>
    </lineage>
</organism>
<dbReference type="SUPFAM" id="SSF52540">
    <property type="entry name" value="P-loop containing nucleoside triphosphate hydrolases"/>
    <property type="match status" value="1"/>
</dbReference>
<dbReference type="SUPFAM" id="SSF55785">
    <property type="entry name" value="PYP-like sensor domain (PAS domain)"/>
    <property type="match status" value="1"/>
</dbReference>
<dbReference type="InterPro" id="IPR009057">
    <property type="entry name" value="Homeodomain-like_sf"/>
</dbReference>
<dbReference type="InterPro" id="IPR000014">
    <property type="entry name" value="PAS"/>
</dbReference>
<dbReference type="InterPro" id="IPR035965">
    <property type="entry name" value="PAS-like_dom_sf"/>
</dbReference>
<dbReference type="PANTHER" id="PTHR32071:SF57">
    <property type="entry name" value="C4-DICARBOXYLATE TRANSPORT TRANSCRIPTIONAL REGULATORY PROTEIN DCTD"/>
    <property type="match status" value="1"/>
</dbReference>
<evidence type="ECO:0000256" key="4">
    <source>
        <dbReference type="ARBA" id="ARBA00023163"/>
    </source>
</evidence>
<protein>
    <submittedName>
        <fullName evidence="8">Sigma-54 interaction domain-containing protein</fullName>
    </submittedName>
</protein>
<gene>
    <name evidence="8" type="ORF">ACFQ4Y_05890</name>
</gene>
<proteinExistence type="predicted"/>
<accession>A0ABW4C8K2</accession>
<evidence type="ECO:0000256" key="5">
    <source>
        <dbReference type="SAM" id="MobiDB-lite"/>
    </source>
</evidence>
<dbReference type="PROSITE" id="PS50045">
    <property type="entry name" value="SIGMA54_INTERACT_4"/>
    <property type="match status" value="1"/>
</dbReference>
<evidence type="ECO:0000313" key="8">
    <source>
        <dbReference type="EMBL" id="MFD1426468.1"/>
    </source>
</evidence>
<evidence type="ECO:0000313" key="9">
    <source>
        <dbReference type="Proteomes" id="UP001597282"/>
    </source>
</evidence>
<dbReference type="EMBL" id="JBHTNU010000004">
    <property type="protein sequence ID" value="MFD1426468.1"/>
    <property type="molecule type" value="Genomic_DNA"/>
</dbReference>
<dbReference type="Pfam" id="PF02954">
    <property type="entry name" value="HTH_8"/>
    <property type="match status" value="1"/>
</dbReference>
<evidence type="ECO:0000259" key="6">
    <source>
        <dbReference type="PROSITE" id="PS50045"/>
    </source>
</evidence>
<dbReference type="InterPro" id="IPR002197">
    <property type="entry name" value="HTH_Fis"/>
</dbReference>
<keyword evidence="4" id="KW-0804">Transcription</keyword>
<keyword evidence="2" id="KW-0067">ATP-binding</keyword>
<keyword evidence="3" id="KW-0805">Transcription regulation</keyword>
<dbReference type="Pfam" id="PF13426">
    <property type="entry name" value="PAS_9"/>
    <property type="match status" value="1"/>
</dbReference>
<dbReference type="PROSITE" id="PS00675">
    <property type="entry name" value="SIGMA54_INTERACT_1"/>
    <property type="match status" value="1"/>
</dbReference>
<evidence type="ECO:0000256" key="3">
    <source>
        <dbReference type="ARBA" id="ARBA00023015"/>
    </source>
</evidence>
<dbReference type="PANTHER" id="PTHR32071">
    <property type="entry name" value="TRANSCRIPTIONAL REGULATORY PROTEIN"/>
    <property type="match status" value="1"/>
</dbReference>
<dbReference type="PROSITE" id="PS50112">
    <property type="entry name" value="PAS"/>
    <property type="match status" value="1"/>
</dbReference>
<dbReference type="Gene3D" id="3.30.450.20">
    <property type="entry name" value="PAS domain"/>
    <property type="match status" value="1"/>
</dbReference>
<dbReference type="CDD" id="cd00130">
    <property type="entry name" value="PAS"/>
    <property type="match status" value="1"/>
</dbReference>
<dbReference type="InterPro" id="IPR002078">
    <property type="entry name" value="Sigma_54_int"/>
</dbReference>
<dbReference type="Gene3D" id="1.10.8.60">
    <property type="match status" value="1"/>
</dbReference>
<dbReference type="InterPro" id="IPR058031">
    <property type="entry name" value="AAA_lid_NorR"/>
</dbReference>
<evidence type="ECO:0000259" key="7">
    <source>
        <dbReference type="PROSITE" id="PS50112"/>
    </source>
</evidence>
<dbReference type="SMART" id="SM00382">
    <property type="entry name" value="AAA"/>
    <property type="match status" value="1"/>
</dbReference>
<keyword evidence="1" id="KW-0547">Nucleotide-binding</keyword>
<comment type="caution">
    <text evidence="8">The sequence shown here is derived from an EMBL/GenBank/DDBJ whole genome shotgun (WGS) entry which is preliminary data.</text>
</comment>
<sequence length="540" mass="60866">MNTKVYYDIQKCKQEEGMKLQPVSLLPLASPWKKIFDPAGMKRIPEDSTLADLDESALGKDLALQDREGGFVGWIPAQKITQVLWKQWNTCRTYYETLLETADDAITVVDGKGNIVSWNHRSEAIFGYSREQILGRPITDFFEQEALEVMSVLTGGKGGKGVFRKYHHPSPHVYSLINAMPVVMNHRVIGGISVERDITDVVRLNDELSTTTAYIRDLEKQFDEQKAEDPFHKIKGRGEAIRHAIQLARKVASTEASVLITGESGVGKELFASAIHKAGSRREGPFIDINCGAIPAPLFESELFGYERGAFTGANREGKKGKLDAAKGGSLFLDEIGEMPLDLQVKLLRVLQEKQYYRVGGTEPISLDVRIIAATHRDLEKMIEAGRFREDLYYRLHVVSIRIPPLRERMEDIPELIQLCLNEFSIKYSKPVPELDPEVMYRLVNHDWPGNVRQLRNLMERIMILMDGEAIQPHHLPSNFTKVKESSTTSSPSPRSVAGDSEEMRIRNALTTTYGNKTAAAQLLGISRATLYNKLRKYHL</sequence>
<dbReference type="InterPro" id="IPR025944">
    <property type="entry name" value="Sigma_54_int_dom_CS"/>
</dbReference>
<dbReference type="NCBIfam" id="TIGR00229">
    <property type="entry name" value="sensory_box"/>
    <property type="match status" value="1"/>
</dbReference>
<feature type="region of interest" description="Disordered" evidence="5">
    <location>
        <begin position="481"/>
        <end position="503"/>
    </location>
</feature>
<dbReference type="SUPFAM" id="SSF46689">
    <property type="entry name" value="Homeodomain-like"/>
    <property type="match status" value="1"/>
</dbReference>
<dbReference type="CDD" id="cd00009">
    <property type="entry name" value="AAA"/>
    <property type="match status" value="1"/>
</dbReference>
<dbReference type="Pfam" id="PF00158">
    <property type="entry name" value="Sigma54_activat"/>
    <property type="match status" value="1"/>
</dbReference>
<dbReference type="SMART" id="SM00091">
    <property type="entry name" value="PAS"/>
    <property type="match status" value="1"/>
</dbReference>
<evidence type="ECO:0000256" key="2">
    <source>
        <dbReference type="ARBA" id="ARBA00022840"/>
    </source>
</evidence>